<dbReference type="PANTHER" id="PTHR43320">
    <property type="entry name" value="SUGAR KINASE"/>
    <property type="match status" value="1"/>
</dbReference>
<dbReference type="Pfam" id="PF00294">
    <property type="entry name" value="PfkB"/>
    <property type="match status" value="1"/>
</dbReference>
<dbReference type="RefSeq" id="WP_111594436.1">
    <property type="nucleotide sequence ID" value="NZ_QLMA01000008.1"/>
</dbReference>
<dbReference type="Gene3D" id="3.40.1190.20">
    <property type="match status" value="1"/>
</dbReference>
<gene>
    <name evidence="5" type="ORF">CLV59_108249</name>
</gene>
<accession>A0A327VRZ3</accession>
<dbReference type="AlphaFoldDB" id="A0A327VRZ3"/>
<dbReference type="InterPro" id="IPR011611">
    <property type="entry name" value="PfkB_dom"/>
</dbReference>
<evidence type="ECO:0000256" key="1">
    <source>
        <dbReference type="ARBA" id="ARBA00010688"/>
    </source>
</evidence>
<name>A0A327VRZ3_9BACT</name>
<evidence type="ECO:0000259" key="4">
    <source>
        <dbReference type="Pfam" id="PF00294"/>
    </source>
</evidence>
<protein>
    <submittedName>
        <fullName evidence="5">2-dehydro-3-deoxygluconokinase</fullName>
    </submittedName>
</protein>
<feature type="domain" description="Carbohydrate kinase PfkB" evidence="4">
    <location>
        <begin position="38"/>
        <end position="315"/>
    </location>
</feature>
<dbReference type="OrthoDB" id="9813569at2"/>
<sequence length="345" mass="38574">MQLLDGDKAPRVTGFGEFLLRLHSGSNTRFQQTTNFIPYYAGAEANVCVLLAKLGMQADYVSRIPKNELAQTGIQQLRAHGVNTEYMSWGGERLGLYFTEAGNQIRPTAVIYDREQSGFATATTADFNWQQILQHSNCFHWSGVAAAVSESATAVCRQALEAADDKGLLVSSDFNYRSRLWQYGQHPAEVMPDLLRFSHFSVADLDAANIYYGIKTDTDASFETQFQQCFEALKVHMPRLEALGMTFRHQHQHQLYYTGALAWKQTFYFSRSYPLQQITDQIGTGDAFTAGLLFGLLQQLPPQQVVDFATACGVIKQSIPGDWALVSRDEVETLIKQGPSGRISR</sequence>
<dbReference type="SUPFAM" id="SSF53613">
    <property type="entry name" value="Ribokinase-like"/>
    <property type="match status" value="1"/>
</dbReference>
<keyword evidence="3 5" id="KW-0418">Kinase</keyword>
<dbReference type="Proteomes" id="UP000249819">
    <property type="component" value="Unassembled WGS sequence"/>
</dbReference>
<dbReference type="EMBL" id="QLMA01000008">
    <property type="protein sequence ID" value="RAJ76728.1"/>
    <property type="molecule type" value="Genomic_DNA"/>
</dbReference>
<dbReference type="GO" id="GO:0016301">
    <property type="term" value="F:kinase activity"/>
    <property type="evidence" value="ECO:0007669"/>
    <property type="project" value="UniProtKB-KW"/>
</dbReference>
<dbReference type="PANTHER" id="PTHR43320:SF2">
    <property type="entry name" value="2-DEHYDRO-3-DEOXYGLUCONOKINASE_2-DEHYDRO-3-DEOXYGALACTONOKINASE"/>
    <property type="match status" value="1"/>
</dbReference>
<evidence type="ECO:0000256" key="2">
    <source>
        <dbReference type="ARBA" id="ARBA00022679"/>
    </source>
</evidence>
<dbReference type="CDD" id="cd01166">
    <property type="entry name" value="KdgK"/>
    <property type="match status" value="1"/>
</dbReference>
<evidence type="ECO:0000256" key="3">
    <source>
        <dbReference type="ARBA" id="ARBA00022777"/>
    </source>
</evidence>
<keyword evidence="6" id="KW-1185">Reference proteome</keyword>
<evidence type="ECO:0000313" key="6">
    <source>
        <dbReference type="Proteomes" id="UP000249819"/>
    </source>
</evidence>
<reference evidence="5 6" key="1">
    <citation type="submission" date="2018-06" db="EMBL/GenBank/DDBJ databases">
        <title>Genomic Encyclopedia of Archaeal and Bacterial Type Strains, Phase II (KMG-II): from individual species to whole genera.</title>
        <authorList>
            <person name="Goeker M."/>
        </authorList>
    </citation>
    <scope>NUCLEOTIDE SEQUENCE [LARGE SCALE GENOMIC DNA]</scope>
    <source>
        <strain evidence="5 6">DSM 29821</strain>
    </source>
</reference>
<proteinExistence type="inferred from homology"/>
<comment type="similarity">
    <text evidence="1">Belongs to the carbohydrate kinase PfkB family.</text>
</comment>
<organism evidence="5 6">
    <name type="scientific">Chitinophaga dinghuensis</name>
    <dbReference type="NCBI Taxonomy" id="1539050"/>
    <lineage>
        <taxon>Bacteria</taxon>
        <taxon>Pseudomonadati</taxon>
        <taxon>Bacteroidota</taxon>
        <taxon>Chitinophagia</taxon>
        <taxon>Chitinophagales</taxon>
        <taxon>Chitinophagaceae</taxon>
        <taxon>Chitinophaga</taxon>
    </lineage>
</organism>
<comment type="caution">
    <text evidence="5">The sequence shown here is derived from an EMBL/GenBank/DDBJ whole genome shotgun (WGS) entry which is preliminary data.</text>
</comment>
<dbReference type="InterPro" id="IPR029056">
    <property type="entry name" value="Ribokinase-like"/>
</dbReference>
<keyword evidence="2" id="KW-0808">Transferase</keyword>
<dbReference type="InterPro" id="IPR052700">
    <property type="entry name" value="Carb_kinase_PfkB-like"/>
</dbReference>
<evidence type="ECO:0000313" key="5">
    <source>
        <dbReference type="EMBL" id="RAJ76728.1"/>
    </source>
</evidence>